<dbReference type="RefSeq" id="WP_187529188.1">
    <property type="nucleotide sequence ID" value="NZ_CP060724.1"/>
</dbReference>
<dbReference type="KEGG" id="wdi:H9L19_00135"/>
<keyword evidence="2" id="KW-1185">Reference proteome</keyword>
<dbReference type="EMBL" id="CP060724">
    <property type="protein sequence ID" value="QNN75354.1"/>
    <property type="molecule type" value="Genomic_DNA"/>
</dbReference>
<reference evidence="1 2" key="1">
    <citation type="submission" date="2020-08" db="EMBL/GenBank/DDBJ databases">
        <title>Genome sequence of Weissella diestrammenae KACC 16890T.</title>
        <authorList>
            <person name="Hyun D.-W."/>
            <person name="Bae J.-W."/>
        </authorList>
    </citation>
    <scope>NUCLEOTIDE SEQUENCE [LARGE SCALE GENOMIC DNA]</scope>
    <source>
        <strain evidence="1 2">KACC 16890</strain>
    </source>
</reference>
<sequence>MKILQVGGSKINEDELDSEYELEYVDQLNFEDDELWQYGLILILCPLPEIVTELDLFENLLMQTKIMYASDQIDLKIFPELERFEGTTLFSFNSDELSHMISEINSFFYGGQHGGGKQRITNVIFNDNENLTYNGNANVYIDLSDNRNSKEIIGTWKYGFPIQKAREYSFWPEFKLFGNAELEYKFYVLYDSSTDVKEVITLNASDFNEPINFFDTNRSLTVHMTVKVSGDGAVELGHMHYRRRRGKYGTFLPGDARLVDNTTRQELFYYYSPGNLKPPLNVYFSGYQTAEGFEGYYMMLKQGNPFILITDPRLDGGVFYRGTENLETQVFDIINGKLKDLQFKKSELTCIGISMGSYAALYNAAHLSAGKVILGKPIIDLNVVIKNSKLVRPDDFGIIMDMATYLRRDFSDFAADLPNYIRNNIFEDMEFRVAYMKNDDYDSNFEKFIDATKMKFKNIKKFGYQGKHNDNSGPLFKRLEAS</sequence>
<proteinExistence type="predicted"/>
<dbReference type="NCBIfam" id="TIGR03712">
    <property type="entry name" value="acc_sec_asp2"/>
    <property type="match status" value="1"/>
</dbReference>
<accession>A0A7G9T5H9</accession>
<dbReference type="Proteomes" id="UP000515800">
    <property type="component" value="Chromosome"/>
</dbReference>
<dbReference type="GO" id="GO:0015031">
    <property type="term" value="P:protein transport"/>
    <property type="evidence" value="ECO:0007669"/>
    <property type="project" value="InterPro"/>
</dbReference>
<name>A0A7G9T5H9_9LACO</name>
<evidence type="ECO:0000313" key="1">
    <source>
        <dbReference type="EMBL" id="QNN75354.1"/>
    </source>
</evidence>
<protein>
    <submittedName>
        <fullName evidence="1">Accessory Sec system protein Asp2</fullName>
    </submittedName>
</protein>
<dbReference type="InterPro" id="IPR022267">
    <property type="entry name" value="Asp2"/>
</dbReference>
<evidence type="ECO:0000313" key="2">
    <source>
        <dbReference type="Proteomes" id="UP000515800"/>
    </source>
</evidence>
<gene>
    <name evidence="1" type="primary">asp2</name>
    <name evidence="1" type="ORF">H9L19_00135</name>
</gene>
<organism evidence="1 2">
    <name type="scientific">Weissella diestrammenae</name>
    <dbReference type="NCBI Taxonomy" id="1162633"/>
    <lineage>
        <taxon>Bacteria</taxon>
        <taxon>Bacillati</taxon>
        <taxon>Bacillota</taxon>
        <taxon>Bacilli</taxon>
        <taxon>Lactobacillales</taxon>
        <taxon>Lactobacillaceae</taxon>
        <taxon>Weissella</taxon>
    </lineage>
</organism>
<dbReference type="AlphaFoldDB" id="A0A7G9T5H9"/>
<dbReference type="Pfam" id="PF16929">
    <property type="entry name" value="Asp2"/>
    <property type="match status" value="1"/>
</dbReference>